<proteinExistence type="predicted"/>
<accession>A0A7W4ZAE6</accession>
<sequence>MKNSKRIPCLLAGLLTAAAACADPDTREVEVHRLQNDKLSYSFTTGLGGRGLGFAAAGRDNLLKVGEAVREQPAPEVSADAGFIPYFGHIVWPGPQSNWWGQQTVNPERRAAKADWPPDPFTVLSKYSLAELTDTSAKIVSPVSPVTGLQLTKEVRLDGDALEHRVEAVNRRDEAVSWDIWFNTRVGPETRVYVPVKDFDSDLRLSKFPEMAGEAKADEEKRKRGFFDFTRGEQIKAKAYIEPAAGWFAAFTDDQLFVIEFPLLPRDAIHPDQSLVELYLEADPAQPGSGVLELEVHGPYRTLAPGESMSATEKWHAVAYTGEDTVEGHLRALRELGLETP</sequence>
<dbReference type="EMBL" id="JACHWZ010000017">
    <property type="protein sequence ID" value="MBB3062486.1"/>
    <property type="molecule type" value="Genomic_DNA"/>
</dbReference>
<gene>
    <name evidence="2" type="ORF">FHS09_003335</name>
</gene>
<dbReference type="RefSeq" id="WP_183461837.1">
    <property type="nucleotide sequence ID" value="NZ_JACHWZ010000017.1"/>
</dbReference>
<name>A0A7W4ZAE6_9GAMM</name>
<reference evidence="2 3" key="1">
    <citation type="submission" date="2020-08" db="EMBL/GenBank/DDBJ databases">
        <title>Genomic Encyclopedia of Type Strains, Phase III (KMG-III): the genomes of soil and plant-associated and newly described type strains.</title>
        <authorList>
            <person name="Whitman W."/>
        </authorList>
    </citation>
    <scope>NUCLEOTIDE SEQUENCE [LARGE SCALE GENOMIC DNA]</scope>
    <source>
        <strain evidence="2 3">CECT 8799</strain>
    </source>
</reference>
<dbReference type="InterPro" id="IPR025488">
    <property type="entry name" value="DUF4380"/>
</dbReference>
<evidence type="ECO:0000313" key="3">
    <source>
        <dbReference type="Proteomes" id="UP000535937"/>
    </source>
</evidence>
<feature type="chain" id="PRO_5031513463" description="DUF4380 domain-containing protein" evidence="1">
    <location>
        <begin position="23"/>
        <end position="341"/>
    </location>
</feature>
<keyword evidence="1" id="KW-0732">Signal</keyword>
<keyword evidence="3" id="KW-1185">Reference proteome</keyword>
<comment type="caution">
    <text evidence="2">The sequence shown here is derived from an EMBL/GenBank/DDBJ whole genome shotgun (WGS) entry which is preliminary data.</text>
</comment>
<dbReference type="Proteomes" id="UP000535937">
    <property type="component" value="Unassembled WGS sequence"/>
</dbReference>
<evidence type="ECO:0000256" key="1">
    <source>
        <dbReference type="SAM" id="SignalP"/>
    </source>
</evidence>
<dbReference type="Pfam" id="PF14315">
    <property type="entry name" value="DUF4380"/>
    <property type="match status" value="1"/>
</dbReference>
<organism evidence="2 3">
    <name type="scientific">Microbulbifer rhizosphaerae</name>
    <dbReference type="NCBI Taxonomy" id="1562603"/>
    <lineage>
        <taxon>Bacteria</taxon>
        <taxon>Pseudomonadati</taxon>
        <taxon>Pseudomonadota</taxon>
        <taxon>Gammaproteobacteria</taxon>
        <taxon>Cellvibrionales</taxon>
        <taxon>Microbulbiferaceae</taxon>
        <taxon>Microbulbifer</taxon>
    </lineage>
</organism>
<protein>
    <recommendedName>
        <fullName evidence="4">DUF4380 domain-containing protein</fullName>
    </recommendedName>
</protein>
<evidence type="ECO:0000313" key="2">
    <source>
        <dbReference type="EMBL" id="MBB3062486.1"/>
    </source>
</evidence>
<evidence type="ECO:0008006" key="4">
    <source>
        <dbReference type="Google" id="ProtNLM"/>
    </source>
</evidence>
<dbReference type="PROSITE" id="PS51257">
    <property type="entry name" value="PROKAR_LIPOPROTEIN"/>
    <property type="match status" value="1"/>
</dbReference>
<dbReference type="AlphaFoldDB" id="A0A7W4ZAE6"/>
<feature type="signal peptide" evidence="1">
    <location>
        <begin position="1"/>
        <end position="22"/>
    </location>
</feature>